<comment type="caution">
    <text evidence="2">The sequence shown here is derived from an EMBL/GenBank/DDBJ whole genome shotgun (WGS) entry which is preliminary data.</text>
</comment>
<feature type="compositionally biased region" description="Low complexity" evidence="1">
    <location>
        <begin position="143"/>
        <end position="153"/>
    </location>
</feature>
<dbReference type="Proteomes" id="UP000585665">
    <property type="component" value="Unassembled WGS sequence"/>
</dbReference>
<name>A0A850PGI3_9PROT</name>
<feature type="region of interest" description="Disordered" evidence="1">
    <location>
        <begin position="143"/>
        <end position="165"/>
    </location>
</feature>
<evidence type="ECO:0000256" key="1">
    <source>
        <dbReference type="SAM" id="MobiDB-lite"/>
    </source>
</evidence>
<dbReference type="EMBL" id="JABXXR010000114">
    <property type="protein sequence ID" value="NVN41336.1"/>
    <property type="molecule type" value="Genomic_DNA"/>
</dbReference>
<gene>
    <name evidence="2" type="ORF">HUK82_12290</name>
</gene>
<dbReference type="AlphaFoldDB" id="A0A850PGI3"/>
<proteinExistence type="predicted"/>
<dbReference type="Gene3D" id="2.60.40.3440">
    <property type="match status" value="1"/>
</dbReference>
<feature type="compositionally biased region" description="Basic residues" evidence="1">
    <location>
        <begin position="154"/>
        <end position="165"/>
    </location>
</feature>
<sequence length="165" mass="17209">MAGCAQHPLAPHIAPPNPFGYMKRSAVCDVSPVKAAPDGSLSVSMKVRSDDGLCSVPVQTAKGAAYASFGVTSAPDHGKVFLYNYDDQTWVTYTPTTAYAGTDSFNATLIPGAGDSRVKLRVDATMDAIGVVVPRAVVPAVTAPTASKSATKTTTHRRTATKTKH</sequence>
<organism evidence="2 3">
    <name type="scientific">Ameyamaea chiangmaiensis</name>
    <dbReference type="NCBI Taxonomy" id="442969"/>
    <lineage>
        <taxon>Bacteria</taxon>
        <taxon>Pseudomonadati</taxon>
        <taxon>Pseudomonadota</taxon>
        <taxon>Alphaproteobacteria</taxon>
        <taxon>Acetobacterales</taxon>
        <taxon>Acetobacteraceae</taxon>
        <taxon>Ameyamaea</taxon>
    </lineage>
</organism>
<reference evidence="2 3" key="1">
    <citation type="submission" date="2020-06" db="EMBL/GenBank/DDBJ databases">
        <title>Description of novel acetic acid bacteria.</title>
        <authorList>
            <person name="Sombolestani A."/>
        </authorList>
    </citation>
    <scope>NUCLEOTIDE SEQUENCE [LARGE SCALE GENOMIC DNA]</scope>
    <source>
        <strain evidence="2 3">LMG 27010</strain>
    </source>
</reference>
<evidence type="ECO:0000313" key="3">
    <source>
        <dbReference type="Proteomes" id="UP000585665"/>
    </source>
</evidence>
<protein>
    <submittedName>
        <fullName evidence="2">Uncharacterized protein</fullName>
    </submittedName>
</protein>
<keyword evidence="3" id="KW-1185">Reference proteome</keyword>
<evidence type="ECO:0000313" key="2">
    <source>
        <dbReference type="EMBL" id="NVN41336.1"/>
    </source>
</evidence>
<accession>A0A850PGI3</accession>